<dbReference type="Pfam" id="PF11881">
    <property type="entry name" value="SPAR_C"/>
    <property type="match status" value="1"/>
</dbReference>
<feature type="region of interest" description="Disordered" evidence="1">
    <location>
        <begin position="423"/>
        <end position="446"/>
    </location>
</feature>
<comment type="caution">
    <text evidence="3">The sequence shown here is derived from an EMBL/GenBank/DDBJ whole genome shotgun (WGS) entry which is preliminary data.</text>
</comment>
<feature type="domain" description="Signal-induced proliferation-associated 1-like protein C-terminal" evidence="2">
    <location>
        <begin position="444"/>
        <end position="589"/>
    </location>
</feature>
<evidence type="ECO:0000313" key="4">
    <source>
        <dbReference type="Proteomes" id="UP000579812"/>
    </source>
</evidence>
<feature type="region of interest" description="Disordered" evidence="1">
    <location>
        <begin position="127"/>
        <end position="170"/>
    </location>
</feature>
<evidence type="ECO:0000259" key="2">
    <source>
        <dbReference type="Pfam" id="PF11881"/>
    </source>
</evidence>
<organism evidence="3 4">
    <name type="scientific">Onychostoma macrolepis</name>
    <dbReference type="NCBI Taxonomy" id="369639"/>
    <lineage>
        <taxon>Eukaryota</taxon>
        <taxon>Metazoa</taxon>
        <taxon>Chordata</taxon>
        <taxon>Craniata</taxon>
        <taxon>Vertebrata</taxon>
        <taxon>Euteleostomi</taxon>
        <taxon>Actinopterygii</taxon>
        <taxon>Neopterygii</taxon>
        <taxon>Teleostei</taxon>
        <taxon>Ostariophysi</taxon>
        <taxon>Cypriniformes</taxon>
        <taxon>Cyprinidae</taxon>
        <taxon>Acrossocheilinae</taxon>
        <taxon>Onychostoma</taxon>
    </lineage>
</organism>
<proteinExistence type="predicted"/>
<name>A0A7J6BUE3_9TELE</name>
<keyword evidence="4" id="KW-1185">Reference proteome</keyword>
<feature type="compositionally biased region" description="Low complexity" evidence="1">
    <location>
        <begin position="160"/>
        <end position="170"/>
    </location>
</feature>
<evidence type="ECO:0000313" key="3">
    <source>
        <dbReference type="EMBL" id="KAF4098620.1"/>
    </source>
</evidence>
<feature type="region of interest" description="Disordered" evidence="1">
    <location>
        <begin position="342"/>
        <end position="380"/>
    </location>
</feature>
<reference evidence="3 4" key="1">
    <citation type="submission" date="2020-04" db="EMBL/GenBank/DDBJ databases">
        <title>Chromosome-level genome assembly of a cyprinid fish Onychostoma macrolepis by integration of Nanopore Sequencing, Bionano and Hi-C technology.</title>
        <authorList>
            <person name="Wang D."/>
        </authorList>
    </citation>
    <scope>NUCLEOTIDE SEQUENCE [LARGE SCALE GENOMIC DNA]</scope>
    <source>
        <strain evidence="3">SWU-2019</strain>
        <tissue evidence="3">Muscle</tissue>
    </source>
</reference>
<accession>A0A7J6BUE3</accession>
<dbReference type="OrthoDB" id="2499658at2759"/>
<gene>
    <name evidence="3" type="ORF">G5714_020650</name>
</gene>
<feature type="compositionally biased region" description="Basic and acidic residues" evidence="1">
    <location>
        <begin position="361"/>
        <end position="375"/>
    </location>
</feature>
<sequence length="645" mass="72714">MAALFWDLDYATTPPQTPALHFRHTSPVSSPMQDNLDWPSSEQMEFTRLNPSRAKDKTEGEWHMVTATRSLLGRERRGQREGLQDQRRVSYNSLSRAHFLQPNRESSAFSPYANDFCLNGRDAKNIAESPRNSRKLHPLTQPGFYSPKIPRSKHCEAAQSTKTSLKGSSSTNNLKEFFALTLPLPRSKTAVLETSPLSSKPQKVKTFVVEKPPLMRAVVSQTSPTSNQPDKEHFSQLQPREDHLIKNQDCSLFSLQEPNRKPLRIDQPVWSQSQNLFTEEISTKDHLSINTLHLFPERQSRADQPVTLCPKLEKASHKRFTLSVEADIKPSQGDPDWSCQLQASPAKHDCSPKQRKTQYTQHRETSDVRNTEHNHVKSQVDTNSKNVFGQPRVIASLRAACSPRPVRKSTVVEELKKLIVMDDTEDSAKGDSSSPQHKEAGLRSSLQMSSSCASSSLFSQAHRSYPESPPLTPIHLHLQTRQTECGALPEQAESDLWDRDQHPDPELMPLPSATCDLDWNSLVQAAQEYETQRMATLLSEISPVSSRPDTPSNGSYKIHQSSAYCSGEDMDDVFIDFPDQLSHLEGMLRRLSSDLLKEKRDKVALLAEVLKLRISNQHLREESLCAVGQLHKISNILNTTPGEME</sequence>
<dbReference type="InterPro" id="IPR021818">
    <property type="entry name" value="SIPA1L_C"/>
</dbReference>
<dbReference type="EMBL" id="JAAMOB010000021">
    <property type="protein sequence ID" value="KAF4098620.1"/>
    <property type="molecule type" value="Genomic_DNA"/>
</dbReference>
<dbReference type="AlphaFoldDB" id="A0A7J6BUE3"/>
<protein>
    <recommendedName>
        <fullName evidence="2">Signal-induced proliferation-associated 1-like protein C-terminal domain-containing protein</fullName>
    </recommendedName>
</protein>
<dbReference type="Proteomes" id="UP000579812">
    <property type="component" value="Unassembled WGS sequence"/>
</dbReference>
<evidence type="ECO:0000256" key="1">
    <source>
        <dbReference type="SAM" id="MobiDB-lite"/>
    </source>
</evidence>